<reference evidence="2 3" key="1">
    <citation type="submission" date="2024-02" db="EMBL/GenBank/DDBJ databases">
        <authorList>
            <person name="Vignale AGUSTIN F."/>
            <person name="Sosa J E."/>
            <person name="Modenutti C."/>
        </authorList>
    </citation>
    <scope>NUCLEOTIDE SEQUENCE [LARGE SCALE GENOMIC DNA]</scope>
</reference>
<feature type="transmembrane region" description="Helical" evidence="1">
    <location>
        <begin position="118"/>
        <end position="137"/>
    </location>
</feature>
<accession>A0ABC8T9W7</accession>
<keyword evidence="1" id="KW-0812">Transmembrane</keyword>
<organism evidence="2 3">
    <name type="scientific">Ilex paraguariensis</name>
    <name type="common">yerba mate</name>
    <dbReference type="NCBI Taxonomy" id="185542"/>
    <lineage>
        <taxon>Eukaryota</taxon>
        <taxon>Viridiplantae</taxon>
        <taxon>Streptophyta</taxon>
        <taxon>Embryophyta</taxon>
        <taxon>Tracheophyta</taxon>
        <taxon>Spermatophyta</taxon>
        <taxon>Magnoliopsida</taxon>
        <taxon>eudicotyledons</taxon>
        <taxon>Gunneridae</taxon>
        <taxon>Pentapetalae</taxon>
        <taxon>asterids</taxon>
        <taxon>campanulids</taxon>
        <taxon>Aquifoliales</taxon>
        <taxon>Aquifoliaceae</taxon>
        <taxon>Ilex</taxon>
    </lineage>
</organism>
<gene>
    <name evidence="2" type="ORF">ILEXP_LOCUS34034</name>
</gene>
<evidence type="ECO:0000313" key="3">
    <source>
        <dbReference type="Proteomes" id="UP001642360"/>
    </source>
</evidence>
<sequence>MAATATITKVSAISSSTSDLRRPNPTGRAIIGSKRSTVGVGVSSIPLPTTSFIRLTSVRASKPQKEEINSNADDTDRAFILSQEDWKYLVQLGGGSVVGGAAIKYGSVLFPQITKPNIFIALIMISAPVVVAVWLLIKQSHLDSKA</sequence>
<dbReference type="EMBL" id="CAUOFW020004281">
    <property type="protein sequence ID" value="CAK9164891.1"/>
    <property type="molecule type" value="Genomic_DNA"/>
</dbReference>
<keyword evidence="1" id="KW-1133">Transmembrane helix</keyword>
<keyword evidence="3" id="KW-1185">Reference proteome</keyword>
<evidence type="ECO:0000256" key="1">
    <source>
        <dbReference type="SAM" id="Phobius"/>
    </source>
</evidence>
<comment type="caution">
    <text evidence="2">The sequence shown here is derived from an EMBL/GenBank/DDBJ whole genome shotgun (WGS) entry which is preliminary data.</text>
</comment>
<name>A0ABC8T9W7_9AQUA</name>
<dbReference type="PANTHER" id="PTHR37224">
    <property type="entry name" value="OS02G0804400 PROTEIN"/>
    <property type="match status" value="1"/>
</dbReference>
<protein>
    <submittedName>
        <fullName evidence="2">Uncharacterized protein</fullName>
    </submittedName>
</protein>
<dbReference type="Proteomes" id="UP001642360">
    <property type="component" value="Unassembled WGS sequence"/>
</dbReference>
<proteinExistence type="predicted"/>
<dbReference type="AlphaFoldDB" id="A0ABC8T9W7"/>
<evidence type="ECO:0000313" key="2">
    <source>
        <dbReference type="EMBL" id="CAK9164891.1"/>
    </source>
</evidence>
<keyword evidence="1" id="KW-0472">Membrane</keyword>